<protein>
    <recommendedName>
        <fullName evidence="7">Pentatricopeptide repeat-containing protein</fullName>
    </recommendedName>
</protein>
<dbReference type="InterPro" id="IPR011990">
    <property type="entry name" value="TPR-like_helical_dom_sf"/>
</dbReference>
<evidence type="ECO:0008006" key="7">
    <source>
        <dbReference type="Google" id="ProtNLM"/>
    </source>
</evidence>
<feature type="repeat" description="PPR" evidence="3">
    <location>
        <begin position="291"/>
        <end position="325"/>
    </location>
</feature>
<sequence>MPASQGRFVNLIVADFFDSFFYLSKSNETSRLSGALPLMIARRLSSVDESFTGGGRGRDEVITERRGSEGSEGGQDPPHPIPNRQLRGERRNEFQPKTAARGGSGGGGNMFFDRERSRGRGQSGGFRDGGDEGAAKRSSSSFGFLKTPLAGNDDKMRAGDRFLDKSKLGVDEGGAKQFPSSSFEFLKKPLTVDDEERQAGDRFLDKFKLSGDQREKSAASPTLELPKADVGSVVTLTETKPEDADEIFKKMKENGLIPNAVAMLDGLCKDGLVQEAMKLFKLMREKGQIPEVVIYTAVVEGFCKSHKFDDAKRIFRKMQSNGIVPNAYTYTVLIQGFLRCSKVDDSIEFCLEMLEAGHSPNLVTFVGLVNGVANDRGVEEAQKVINSLREKGYFVDEKAVRNYLDKNAPALPLVWEAVLGKRSSQSLF</sequence>
<reference evidence="5" key="1">
    <citation type="submission" date="2021-01" db="UniProtKB">
        <authorList>
            <consortium name="EnsemblPlants"/>
        </authorList>
    </citation>
    <scope>IDENTIFICATION</scope>
</reference>
<dbReference type="Gramene" id="Kaladp0018s0190.1.v1.1">
    <property type="protein sequence ID" value="Kaladp0018s0190.1.v1.1.CDS.1"/>
    <property type="gene ID" value="Kaladp0018s0190.v1.1"/>
</dbReference>
<evidence type="ECO:0000256" key="3">
    <source>
        <dbReference type="PROSITE-ProRule" id="PRU00708"/>
    </source>
</evidence>
<dbReference type="Gene3D" id="1.25.40.10">
    <property type="entry name" value="Tetratricopeptide repeat domain"/>
    <property type="match status" value="2"/>
</dbReference>
<organism evidence="5 6">
    <name type="scientific">Kalanchoe fedtschenkoi</name>
    <name type="common">Lavender scallops</name>
    <name type="synonym">South American air plant</name>
    <dbReference type="NCBI Taxonomy" id="63787"/>
    <lineage>
        <taxon>Eukaryota</taxon>
        <taxon>Viridiplantae</taxon>
        <taxon>Streptophyta</taxon>
        <taxon>Embryophyta</taxon>
        <taxon>Tracheophyta</taxon>
        <taxon>Spermatophyta</taxon>
        <taxon>Magnoliopsida</taxon>
        <taxon>eudicotyledons</taxon>
        <taxon>Gunneridae</taxon>
        <taxon>Pentapetalae</taxon>
        <taxon>Saxifragales</taxon>
        <taxon>Crassulaceae</taxon>
        <taxon>Kalanchoe</taxon>
    </lineage>
</organism>
<dbReference type="NCBIfam" id="TIGR00756">
    <property type="entry name" value="PPR"/>
    <property type="match status" value="3"/>
</dbReference>
<dbReference type="Pfam" id="PF01535">
    <property type="entry name" value="PPR"/>
    <property type="match status" value="2"/>
</dbReference>
<feature type="repeat" description="PPR" evidence="3">
    <location>
        <begin position="256"/>
        <end position="290"/>
    </location>
</feature>
<dbReference type="Proteomes" id="UP000594263">
    <property type="component" value="Unplaced"/>
</dbReference>
<comment type="similarity">
    <text evidence="1">Belongs to the PPR family. P subfamily.</text>
</comment>
<keyword evidence="6" id="KW-1185">Reference proteome</keyword>
<feature type="repeat" description="PPR" evidence="3">
    <location>
        <begin position="326"/>
        <end position="360"/>
    </location>
</feature>
<dbReference type="AlphaFoldDB" id="A0A7N0T294"/>
<dbReference type="PROSITE" id="PS51375">
    <property type="entry name" value="PPR"/>
    <property type="match status" value="3"/>
</dbReference>
<feature type="region of interest" description="Disordered" evidence="4">
    <location>
        <begin position="49"/>
        <end position="151"/>
    </location>
</feature>
<proteinExistence type="inferred from homology"/>
<evidence type="ECO:0000313" key="6">
    <source>
        <dbReference type="Proteomes" id="UP000594263"/>
    </source>
</evidence>
<evidence type="ECO:0000256" key="4">
    <source>
        <dbReference type="SAM" id="MobiDB-lite"/>
    </source>
</evidence>
<evidence type="ECO:0000256" key="2">
    <source>
        <dbReference type="ARBA" id="ARBA00022737"/>
    </source>
</evidence>
<name>A0A7N0T294_KALFE</name>
<dbReference type="InterPro" id="IPR002885">
    <property type="entry name" value="PPR_rpt"/>
</dbReference>
<evidence type="ECO:0000313" key="5">
    <source>
        <dbReference type="EnsemblPlants" id="Kaladp0018s0190.1.v1.1.CDS.1"/>
    </source>
</evidence>
<keyword evidence="2" id="KW-0677">Repeat</keyword>
<dbReference type="Pfam" id="PF13041">
    <property type="entry name" value="PPR_2"/>
    <property type="match status" value="1"/>
</dbReference>
<dbReference type="EnsemblPlants" id="Kaladp0018s0190.1.v1.1">
    <property type="protein sequence ID" value="Kaladp0018s0190.1.v1.1.CDS.1"/>
    <property type="gene ID" value="Kaladp0018s0190.v1.1"/>
</dbReference>
<evidence type="ECO:0000256" key="1">
    <source>
        <dbReference type="ARBA" id="ARBA00007626"/>
    </source>
</evidence>
<feature type="compositionally biased region" description="Basic and acidic residues" evidence="4">
    <location>
        <begin position="56"/>
        <end position="69"/>
    </location>
</feature>
<accession>A0A7N0T294</accession>
<dbReference type="PANTHER" id="PTHR47941">
    <property type="entry name" value="PENTATRICOPEPTIDE REPEAT-CONTAINING PROTEIN 3, MITOCHONDRIAL"/>
    <property type="match status" value="1"/>
</dbReference>